<feature type="domain" description="Xylanolytic transcriptional activator regulatory" evidence="7">
    <location>
        <begin position="303"/>
        <end position="378"/>
    </location>
</feature>
<dbReference type="InterPro" id="IPR007219">
    <property type="entry name" value="XnlR_reg_dom"/>
</dbReference>
<accession>A0ABR1I1K8</accession>
<dbReference type="Proteomes" id="UP001498421">
    <property type="component" value="Unassembled WGS sequence"/>
</dbReference>
<name>A0ABR1I1K8_9HYPO</name>
<dbReference type="Pfam" id="PF04082">
    <property type="entry name" value="Fungal_trans"/>
    <property type="match status" value="1"/>
</dbReference>
<keyword evidence="5" id="KW-0539">Nucleus</keyword>
<evidence type="ECO:0000256" key="6">
    <source>
        <dbReference type="SAM" id="MobiDB-lite"/>
    </source>
</evidence>
<keyword evidence="2" id="KW-0805">Transcription regulation</keyword>
<organism evidence="8 9">
    <name type="scientific">Neonectria magnoliae</name>
    <dbReference type="NCBI Taxonomy" id="2732573"/>
    <lineage>
        <taxon>Eukaryota</taxon>
        <taxon>Fungi</taxon>
        <taxon>Dikarya</taxon>
        <taxon>Ascomycota</taxon>
        <taxon>Pezizomycotina</taxon>
        <taxon>Sordariomycetes</taxon>
        <taxon>Hypocreomycetidae</taxon>
        <taxon>Hypocreales</taxon>
        <taxon>Nectriaceae</taxon>
        <taxon>Neonectria</taxon>
    </lineage>
</organism>
<evidence type="ECO:0000313" key="8">
    <source>
        <dbReference type="EMBL" id="KAK7427362.1"/>
    </source>
</evidence>
<feature type="region of interest" description="Disordered" evidence="6">
    <location>
        <begin position="1"/>
        <end position="84"/>
    </location>
</feature>
<evidence type="ECO:0000256" key="3">
    <source>
        <dbReference type="ARBA" id="ARBA00023125"/>
    </source>
</evidence>
<feature type="compositionally biased region" description="Basic and acidic residues" evidence="6">
    <location>
        <begin position="56"/>
        <end position="75"/>
    </location>
</feature>
<evidence type="ECO:0000256" key="2">
    <source>
        <dbReference type="ARBA" id="ARBA00023015"/>
    </source>
</evidence>
<protein>
    <recommendedName>
        <fullName evidence="7">Xylanolytic transcriptional activator regulatory domain-containing protein</fullName>
    </recommendedName>
</protein>
<evidence type="ECO:0000256" key="5">
    <source>
        <dbReference type="ARBA" id="ARBA00023242"/>
    </source>
</evidence>
<sequence length="553" mass="63342">MDSFDINHIPLDRSSFTRKRKRTSTALHRDGRIRASQDQDPSSLDFPTQEDDSDLDYGRDRGRGHTQNRHDRDSESWTGHFSSDTSQSAMSLRIMSPVPRAANAPVERFEAYVEDNLGSLAPSFRPNEDGGSHSTQAHLARLQYLSPASPVQQVDVDMTARATLDWEEQMEKLDSADMDYLRAKGAFDLPPRHVQQELIDAYFFEVHPTAPVINRREFLSEFHEGRTQSRLLLFAIFTSGTRACRNPALLDDQGTNHTSARRFYKATKALLDTGYEGNRLARVQALLLITWWWDKKDDGGRNMRSCAVDAINTAQSIGMHRWDQYPRSDPVLLGLWKRIWWSCVNRDVGVAVAHGLPTMTTLSEFDVHPLTPEDFDEGTPTPHAPGTKQYGYSETEIMFMIEQTKIAEALHHIHDTYFVKQRLQQPTTGSIMAREEQIARGSMLPGQKSRSLENPDDYQDDGLTLCRIWLRRVPKAVQYNIDDVQGHSFWPAFLHLLYLLFESLQANMIIANATSTQSEHQWHELFSGYQTSSEHTQSYVRQYAPILHYELLR</sequence>
<gene>
    <name evidence="8" type="ORF">QQZ08_006131</name>
</gene>
<dbReference type="InterPro" id="IPR052073">
    <property type="entry name" value="Amide_Lactam_Regulators"/>
</dbReference>
<keyword evidence="9" id="KW-1185">Reference proteome</keyword>
<evidence type="ECO:0000259" key="7">
    <source>
        <dbReference type="SMART" id="SM00906"/>
    </source>
</evidence>
<dbReference type="PANTHER" id="PTHR47171">
    <property type="entry name" value="FARA-RELATED"/>
    <property type="match status" value="1"/>
</dbReference>
<proteinExistence type="predicted"/>
<evidence type="ECO:0000256" key="1">
    <source>
        <dbReference type="ARBA" id="ARBA00022833"/>
    </source>
</evidence>
<dbReference type="EMBL" id="JAZAVK010000054">
    <property type="protein sequence ID" value="KAK7427362.1"/>
    <property type="molecule type" value="Genomic_DNA"/>
</dbReference>
<keyword evidence="3" id="KW-0238">DNA-binding</keyword>
<feature type="compositionally biased region" description="Basic and acidic residues" evidence="6">
    <location>
        <begin position="27"/>
        <end position="37"/>
    </location>
</feature>
<dbReference type="CDD" id="cd12148">
    <property type="entry name" value="fungal_TF_MHR"/>
    <property type="match status" value="1"/>
</dbReference>
<comment type="caution">
    <text evidence="8">The sequence shown here is derived from an EMBL/GenBank/DDBJ whole genome shotgun (WGS) entry which is preliminary data.</text>
</comment>
<keyword evidence="1" id="KW-0862">Zinc</keyword>
<evidence type="ECO:0000256" key="4">
    <source>
        <dbReference type="ARBA" id="ARBA00023163"/>
    </source>
</evidence>
<dbReference type="PANTHER" id="PTHR47171:SF3">
    <property type="entry name" value="FARA-RELATED"/>
    <property type="match status" value="1"/>
</dbReference>
<keyword evidence="4" id="KW-0804">Transcription</keyword>
<dbReference type="SMART" id="SM00906">
    <property type="entry name" value="Fungal_trans"/>
    <property type="match status" value="1"/>
</dbReference>
<evidence type="ECO:0000313" key="9">
    <source>
        <dbReference type="Proteomes" id="UP001498421"/>
    </source>
</evidence>
<reference evidence="8 9" key="1">
    <citation type="journal article" date="2025" name="Microbiol. Resour. Announc.">
        <title>Draft genome sequences for Neonectria magnoliae and Neonectria punicea, canker pathogens of Liriodendron tulipifera and Acer saccharum in West Virginia.</title>
        <authorList>
            <person name="Petronek H.M."/>
            <person name="Kasson M.T."/>
            <person name="Metheny A.M."/>
            <person name="Stauder C.M."/>
            <person name="Lovett B."/>
            <person name="Lynch S.C."/>
            <person name="Garnas J.R."/>
            <person name="Kasson L.R."/>
            <person name="Stajich J.E."/>
        </authorList>
    </citation>
    <scope>NUCLEOTIDE SEQUENCE [LARGE SCALE GENOMIC DNA]</scope>
    <source>
        <strain evidence="8 9">NRRL 64651</strain>
    </source>
</reference>